<dbReference type="InterPro" id="IPR029058">
    <property type="entry name" value="AB_hydrolase_fold"/>
</dbReference>
<accession>A0ABM0MQ51</accession>
<sequence>MLVPSPSTNPLHYAVILTHGATGNMNNTQLQTISQYLTTKGFICLRFTYISSRVENRMKAYHAVVEFLQNYKEVSLKGCFVAGRSMGSRAAVCVANAMKNDFIKGVICLSYPLHPPRKLTSLRNEILQSLTTPTLFITGTKDAFCTKTIMEDTLKSITCVKKMKWIEGADHSINIKGQTDNGVMVDVCDEIYDWCLKHVTRETQLKRPAETKDCNNDSGKKKKCKST</sequence>
<dbReference type="PANTHER" id="PTHR13136:SF11">
    <property type="entry name" value="TESTIS-EXPRESSED PROTEIN 30"/>
    <property type="match status" value="1"/>
</dbReference>
<dbReference type="InterPro" id="IPR046879">
    <property type="entry name" value="KANL3/Tex30_Abhydrolase"/>
</dbReference>
<dbReference type="GeneID" id="102801215"/>
<reference evidence="3" key="1">
    <citation type="submission" date="2025-08" db="UniProtKB">
        <authorList>
            <consortium name="RefSeq"/>
        </authorList>
    </citation>
    <scope>IDENTIFICATION</scope>
    <source>
        <tissue evidence="3">Testes</tissue>
    </source>
</reference>
<evidence type="ECO:0000313" key="2">
    <source>
        <dbReference type="Proteomes" id="UP000694865"/>
    </source>
</evidence>
<proteinExistence type="predicted"/>
<dbReference type="Gene3D" id="3.40.50.1820">
    <property type="entry name" value="alpha/beta hydrolase"/>
    <property type="match status" value="1"/>
</dbReference>
<dbReference type="SUPFAM" id="SSF53474">
    <property type="entry name" value="alpha/beta-Hydrolases"/>
    <property type="match status" value="1"/>
</dbReference>
<name>A0ABM0MQ51_SACKO</name>
<dbReference type="Proteomes" id="UP000694865">
    <property type="component" value="Unplaced"/>
</dbReference>
<evidence type="ECO:0000313" key="3">
    <source>
        <dbReference type="RefSeq" id="XP_006822142.1"/>
    </source>
</evidence>
<gene>
    <name evidence="3" type="primary">LOC102801215</name>
</gene>
<feature type="domain" description="KANL3/Tex30 alpha/beta hydrolase-like" evidence="1">
    <location>
        <begin position="14"/>
        <end position="192"/>
    </location>
</feature>
<dbReference type="RefSeq" id="XP_006822142.1">
    <property type="nucleotide sequence ID" value="XM_006822079.1"/>
</dbReference>
<protein>
    <submittedName>
        <fullName evidence="3">Testis-expressed sequence 30 protein-like</fullName>
    </submittedName>
</protein>
<organism evidence="2 3">
    <name type="scientific">Saccoglossus kowalevskii</name>
    <name type="common">Acorn worm</name>
    <dbReference type="NCBI Taxonomy" id="10224"/>
    <lineage>
        <taxon>Eukaryota</taxon>
        <taxon>Metazoa</taxon>
        <taxon>Hemichordata</taxon>
        <taxon>Enteropneusta</taxon>
        <taxon>Harrimaniidae</taxon>
        <taxon>Saccoglossus</taxon>
    </lineage>
</organism>
<keyword evidence="2" id="KW-1185">Reference proteome</keyword>
<evidence type="ECO:0000259" key="1">
    <source>
        <dbReference type="Pfam" id="PF20408"/>
    </source>
</evidence>
<dbReference type="InterPro" id="IPR026555">
    <property type="entry name" value="NSL3/Tex30"/>
</dbReference>
<dbReference type="Pfam" id="PF20408">
    <property type="entry name" value="Abhydrolase_11"/>
    <property type="match status" value="1"/>
</dbReference>
<dbReference type="PANTHER" id="PTHR13136">
    <property type="entry name" value="TESTIS DEVELOPMENT PROTEIN PRTD"/>
    <property type="match status" value="1"/>
</dbReference>